<reference evidence="2" key="1">
    <citation type="submission" date="2022-03" db="EMBL/GenBank/DDBJ databases">
        <authorList>
            <person name="Sayadi A."/>
        </authorList>
    </citation>
    <scope>NUCLEOTIDE SEQUENCE</scope>
</reference>
<gene>
    <name evidence="2" type="ORF">ACAOBT_LOCUS17288</name>
</gene>
<accession>A0A9P0L4V8</accession>
<feature type="compositionally biased region" description="Polar residues" evidence="1">
    <location>
        <begin position="20"/>
        <end position="31"/>
    </location>
</feature>
<organism evidence="2 3">
    <name type="scientific">Acanthoscelides obtectus</name>
    <name type="common">Bean weevil</name>
    <name type="synonym">Bruchus obtectus</name>
    <dbReference type="NCBI Taxonomy" id="200917"/>
    <lineage>
        <taxon>Eukaryota</taxon>
        <taxon>Metazoa</taxon>
        <taxon>Ecdysozoa</taxon>
        <taxon>Arthropoda</taxon>
        <taxon>Hexapoda</taxon>
        <taxon>Insecta</taxon>
        <taxon>Pterygota</taxon>
        <taxon>Neoptera</taxon>
        <taxon>Endopterygota</taxon>
        <taxon>Coleoptera</taxon>
        <taxon>Polyphaga</taxon>
        <taxon>Cucujiformia</taxon>
        <taxon>Chrysomeloidea</taxon>
        <taxon>Chrysomelidae</taxon>
        <taxon>Bruchinae</taxon>
        <taxon>Bruchini</taxon>
        <taxon>Acanthoscelides</taxon>
    </lineage>
</organism>
<evidence type="ECO:0000256" key="1">
    <source>
        <dbReference type="SAM" id="MobiDB-lite"/>
    </source>
</evidence>
<feature type="region of interest" description="Disordered" evidence="1">
    <location>
        <begin position="20"/>
        <end position="43"/>
    </location>
</feature>
<dbReference type="Proteomes" id="UP001152888">
    <property type="component" value="Unassembled WGS sequence"/>
</dbReference>
<protein>
    <submittedName>
        <fullName evidence="2">Uncharacterized protein</fullName>
    </submittedName>
</protein>
<proteinExistence type="predicted"/>
<sequence>MTYYCPLPTLIKKRHSRTITPTREQHNNSKTQYRRTVTRVEQY</sequence>
<evidence type="ECO:0000313" key="3">
    <source>
        <dbReference type="Proteomes" id="UP001152888"/>
    </source>
</evidence>
<name>A0A9P0L4V8_ACAOB</name>
<dbReference type="AlphaFoldDB" id="A0A9P0L4V8"/>
<dbReference type="EMBL" id="CAKOFQ010007000">
    <property type="protein sequence ID" value="CAH1986491.1"/>
    <property type="molecule type" value="Genomic_DNA"/>
</dbReference>
<comment type="caution">
    <text evidence="2">The sequence shown here is derived from an EMBL/GenBank/DDBJ whole genome shotgun (WGS) entry which is preliminary data.</text>
</comment>
<evidence type="ECO:0000313" key="2">
    <source>
        <dbReference type="EMBL" id="CAH1986491.1"/>
    </source>
</evidence>
<keyword evidence="3" id="KW-1185">Reference proteome</keyword>